<dbReference type="AlphaFoldDB" id="A0A1F7V963"/>
<evidence type="ECO:0000313" key="1">
    <source>
        <dbReference type="EMBL" id="OGL87001.1"/>
    </source>
</evidence>
<dbReference type="Proteomes" id="UP000176593">
    <property type="component" value="Unassembled WGS sequence"/>
</dbReference>
<dbReference type="EMBL" id="MGEQ01000003">
    <property type="protein sequence ID" value="OGL87001.1"/>
    <property type="molecule type" value="Genomic_DNA"/>
</dbReference>
<reference evidence="1 2" key="1">
    <citation type="journal article" date="2016" name="Nat. Commun.">
        <title>Thousands of microbial genomes shed light on interconnected biogeochemical processes in an aquifer system.</title>
        <authorList>
            <person name="Anantharaman K."/>
            <person name="Brown C.T."/>
            <person name="Hug L.A."/>
            <person name="Sharon I."/>
            <person name="Castelle C.J."/>
            <person name="Probst A.J."/>
            <person name="Thomas B.C."/>
            <person name="Singh A."/>
            <person name="Wilkins M.J."/>
            <person name="Karaoz U."/>
            <person name="Brodie E.L."/>
            <person name="Williams K.H."/>
            <person name="Hubbard S.S."/>
            <person name="Banfield J.F."/>
        </authorList>
    </citation>
    <scope>NUCLEOTIDE SEQUENCE [LARGE SCALE GENOMIC DNA]</scope>
</reference>
<sequence>MTTRYIGITELRRSMSTIARRSKTKKERFILEGKDGSCFELRPIAKSVTKKAVPAKKRVYKKEFIEGLKQAIAEADAGPVYSHKQVKKMFQIK</sequence>
<evidence type="ECO:0000313" key="2">
    <source>
        <dbReference type="Proteomes" id="UP000176593"/>
    </source>
</evidence>
<comment type="caution">
    <text evidence="1">The sequence shown here is derived from an EMBL/GenBank/DDBJ whole genome shotgun (WGS) entry which is preliminary data.</text>
</comment>
<name>A0A1F7V963_9BACT</name>
<organism evidence="1 2">
    <name type="scientific">Candidatus Uhrbacteria bacterium RIFCSPLOWO2_02_FULL_48_18</name>
    <dbReference type="NCBI Taxonomy" id="1802408"/>
    <lineage>
        <taxon>Bacteria</taxon>
        <taxon>Candidatus Uhriibacteriota</taxon>
    </lineage>
</organism>
<proteinExistence type="predicted"/>
<protein>
    <submittedName>
        <fullName evidence="1">Uncharacterized protein</fullName>
    </submittedName>
</protein>
<gene>
    <name evidence="1" type="ORF">A3I41_03555</name>
</gene>
<accession>A0A1F7V963</accession>